<protein>
    <submittedName>
        <fullName evidence="1">Uncharacterized protein</fullName>
    </submittedName>
</protein>
<dbReference type="InterPro" id="IPR036770">
    <property type="entry name" value="Ankyrin_rpt-contain_sf"/>
</dbReference>
<proteinExistence type="predicted"/>
<accession>A0A150G1K0</accession>
<gene>
    <name evidence="1" type="ORF">GPECTOR_81g198</name>
</gene>
<dbReference type="GO" id="GO:0004620">
    <property type="term" value="F:phospholipase activity"/>
    <property type="evidence" value="ECO:0007669"/>
    <property type="project" value="TreeGrafter"/>
</dbReference>
<reference evidence="2" key="1">
    <citation type="journal article" date="2016" name="Nat. Commun.">
        <title>The Gonium pectorale genome demonstrates co-option of cell cycle regulation during the evolution of multicellularity.</title>
        <authorList>
            <person name="Hanschen E.R."/>
            <person name="Marriage T.N."/>
            <person name="Ferris P.J."/>
            <person name="Hamaji T."/>
            <person name="Toyoda A."/>
            <person name="Fujiyama A."/>
            <person name="Neme R."/>
            <person name="Noguchi H."/>
            <person name="Minakuchi Y."/>
            <person name="Suzuki M."/>
            <person name="Kawai-Toyooka H."/>
            <person name="Smith D.R."/>
            <person name="Sparks H."/>
            <person name="Anderson J."/>
            <person name="Bakaric R."/>
            <person name="Luria V."/>
            <person name="Karger A."/>
            <person name="Kirschner M.W."/>
            <person name="Durand P.M."/>
            <person name="Michod R.E."/>
            <person name="Nozaki H."/>
            <person name="Olson B.J."/>
        </authorList>
    </citation>
    <scope>NUCLEOTIDE SEQUENCE [LARGE SCALE GENOMIC DNA]</scope>
    <source>
        <strain evidence="2">NIES-2863</strain>
    </source>
</reference>
<comment type="caution">
    <text evidence="1">The sequence shown here is derived from an EMBL/GenBank/DDBJ whole genome shotgun (WGS) entry which is preliminary data.</text>
</comment>
<dbReference type="Gene3D" id="1.25.40.20">
    <property type="entry name" value="Ankyrin repeat-containing domain"/>
    <property type="match status" value="2"/>
</dbReference>
<dbReference type="STRING" id="33097.A0A150G1K0"/>
<dbReference type="OrthoDB" id="540955at2759"/>
<dbReference type="SUPFAM" id="SSF48403">
    <property type="entry name" value="Ankyrin repeat"/>
    <property type="match status" value="1"/>
</dbReference>
<dbReference type="EMBL" id="LSYV01000082">
    <property type="protein sequence ID" value="KXZ43749.1"/>
    <property type="molecule type" value="Genomic_DNA"/>
</dbReference>
<name>A0A150G1K0_GONPE</name>
<evidence type="ECO:0000313" key="2">
    <source>
        <dbReference type="Proteomes" id="UP000075714"/>
    </source>
</evidence>
<dbReference type="AlphaFoldDB" id="A0A150G1K0"/>
<dbReference type="Proteomes" id="UP000075714">
    <property type="component" value="Unassembled WGS sequence"/>
</dbReference>
<dbReference type="GO" id="GO:0030149">
    <property type="term" value="P:sphingolipid catabolic process"/>
    <property type="evidence" value="ECO:0007669"/>
    <property type="project" value="TreeGrafter"/>
</dbReference>
<evidence type="ECO:0000313" key="1">
    <source>
        <dbReference type="EMBL" id="KXZ43749.1"/>
    </source>
</evidence>
<sequence length="647" mass="70152">MRVRASLEAEDESTPRDAAPELSNVWLPWLVERFASFLHPNEVICTLRCVNRATGEQFRGRPEFAAVRLSQPTPPHAFASRWAGSGAMRDMNLEQRMQLLRQTAASGVVANLELALEAVGFIPNDGHLVTLLEAAAAAGHVDAVRHLVGFGRRLGPRFDRSITFALGAAVKAGHTAVCEALICSIGAHRLLTMWHVGAALRAGRPELADWLLQLRPEGSIGFGSGLAPLVERGCPFLLFIAAESCDLATLMSIRQRCSIFHLPHSDDSNILSSAARSRTADWQAKVEWVESQLPPGFIRYPDTCTAAAARPDAELRLAWLLARGYPADGKAVDAALRAGNMAALELLVARGLRPSPIAAADAAGLGQLEALKKLHERRCPLDAGDVAQAAARSGQLPVLAWAVEELAASLHDTRLHEAVLRRCDLEVLQWLRQRGCPLDAAKVAALATAAAQNGQLPVLAWAVEELGAPVQSAALMDAAAASGRVELMAWLRERGCPWSADTFNITAGMGCELALEWLVERGCPMPDDGGPFMMAAEHNDLATLRCLARLGCPWGPASGAGAVFESCLHPFCMLLPVLRYLVELGCPVTAEDCLRLAPQANEEVREWLMALTEVEVARRQQQQPIPEEQWKRQEVVEFLAIGQQERR</sequence>
<dbReference type="GO" id="GO:0016020">
    <property type="term" value="C:membrane"/>
    <property type="evidence" value="ECO:0007669"/>
    <property type="project" value="TreeGrafter"/>
</dbReference>
<dbReference type="GO" id="GO:0071944">
    <property type="term" value="C:cell periphery"/>
    <property type="evidence" value="ECO:0007669"/>
    <property type="project" value="TreeGrafter"/>
</dbReference>
<organism evidence="1 2">
    <name type="scientific">Gonium pectorale</name>
    <name type="common">Green alga</name>
    <dbReference type="NCBI Taxonomy" id="33097"/>
    <lineage>
        <taxon>Eukaryota</taxon>
        <taxon>Viridiplantae</taxon>
        <taxon>Chlorophyta</taxon>
        <taxon>core chlorophytes</taxon>
        <taxon>Chlorophyceae</taxon>
        <taxon>CS clade</taxon>
        <taxon>Chlamydomonadales</taxon>
        <taxon>Volvocaceae</taxon>
        <taxon>Gonium</taxon>
    </lineage>
</organism>
<dbReference type="GO" id="GO:0005783">
    <property type="term" value="C:endoplasmic reticulum"/>
    <property type="evidence" value="ECO:0007669"/>
    <property type="project" value="TreeGrafter"/>
</dbReference>
<dbReference type="SUPFAM" id="SSF140860">
    <property type="entry name" value="Pseudo ankyrin repeat-like"/>
    <property type="match status" value="1"/>
</dbReference>
<dbReference type="GO" id="GO:0046513">
    <property type="term" value="P:ceramide biosynthetic process"/>
    <property type="evidence" value="ECO:0007669"/>
    <property type="project" value="TreeGrafter"/>
</dbReference>
<dbReference type="PANTHER" id="PTHR12393:SF6">
    <property type="entry name" value="SPHINGOMYELIN PHOSPHODIESTERASE 2"/>
    <property type="match status" value="1"/>
</dbReference>
<keyword evidence="2" id="KW-1185">Reference proteome</keyword>
<dbReference type="PANTHER" id="PTHR12393">
    <property type="entry name" value="SPHINGOMYELIN PHOSPHODIESTERASE RELATED"/>
    <property type="match status" value="1"/>
</dbReference>